<name>A0A9D3MXI7_ANGAN</name>
<dbReference type="EMBL" id="JAFIRN010000002">
    <property type="protein sequence ID" value="KAG5855636.1"/>
    <property type="molecule type" value="Genomic_DNA"/>
</dbReference>
<feature type="domain" description="EGF-like" evidence="7">
    <location>
        <begin position="272"/>
        <end position="310"/>
    </location>
</feature>
<feature type="compositionally biased region" description="Pro residues" evidence="6">
    <location>
        <begin position="328"/>
        <end position="338"/>
    </location>
</feature>
<dbReference type="PROSITE" id="PS00010">
    <property type="entry name" value="ASX_HYDROXYL"/>
    <property type="match status" value="1"/>
</dbReference>
<reference evidence="8" key="1">
    <citation type="submission" date="2021-01" db="EMBL/GenBank/DDBJ databases">
        <title>A chromosome-scale assembly of European eel, Anguilla anguilla.</title>
        <authorList>
            <person name="Henkel C."/>
            <person name="Jong-Raadsen S.A."/>
            <person name="Dufour S."/>
            <person name="Weltzien F.-A."/>
            <person name="Palstra A.P."/>
            <person name="Pelster B."/>
            <person name="Spaink H.P."/>
            <person name="Van Den Thillart G.E."/>
            <person name="Jansen H."/>
            <person name="Zahm M."/>
            <person name="Klopp C."/>
            <person name="Cedric C."/>
            <person name="Louis A."/>
            <person name="Berthelot C."/>
            <person name="Parey E."/>
            <person name="Roest Crollius H."/>
            <person name="Montfort J."/>
            <person name="Robinson-Rechavi M."/>
            <person name="Bucao C."/>
            <person name="Bouchez O."/>
            <person name="Gislard M."/>
            <person name="Lluch J."/>
            <person name="Milhes M."/>
            <person name="Lampietro C."/>
            <person name="Lopez Roques C."/>
            <person name="Donnadieu C."/>
            <person name="Braasch I."/>
            <person name="Desvignes T."/>
            <person name="Postlethwait J."/>
            <person name="Bobe J."/>
            <person name="Guiguen Y."/>
            <person name="Dirks R."/>
        </authorList>
    </citation>
    <scope>NUCLEOTIDE SEQUENCE</scope>
    <source>
        <strain evidence="8">Tag_6206</strain>
        <tissue evidence="8">Liver</tissue>
    </source>
</reference>
<dbReference type="GO" id="GO:0005509">
    <property type="term" value="F:calcium ion binding"/>
    <property type="evidence" value="ECO:0007669"/>
    <property type="project" value="InterPro"/>
</dbReference>
<evidence type="ECO:0000313" key="8">
    <source>
        <dbReference type="EMBL" id="KAG5855636.1"/>
    </source>
</evidence>
<dbReference type="PROSITE" id="PS01187">
    <property type="entry name" value="EGF_CA"/>
    <property type="match status" value="1"/>
</dbReference>
<evidence type="ECO:0000256" key="4">
    <source>
        <dbReference type="ARBA" id="ARBA00023157"/>
    </source>
</evidence>
<evidence type="ECO:0000256" key="2">
    <source>
        <dbReference type="ARBA" id="ARBA00022729"/>
    </source>
</evidence>
<protein>
    <recommendedName>
        <fullName evidence="7">EGF-like domain-containing protein</fullName>
    </recommendedName>
</protein>
<feature type="region of interest" description="Disordered" evidence="6">
    <location>
        <begin position="1"/>
        <end position="148"/>
    </location>
</feature>
<evidence type="ECO:0000313" key="9">
    <source>
        <dbReference type="Proteomes" id="UP001044222"/>
    </source>
</evidence>
<dbReference type="CDD" id="cd00054">
    <property type="entry name" value="EGF_CA"/>
    <property type="match status" value="1"/>
</dbReference>
<dbReference type="InterPro" id="IPR000742">
    <property type="entry name" value="EGF"/>
</dbReference>
<evidence type="ECO:0000256" key="5">
    <source>
        <dbReference type="PROSITE-ProRule" id="PRU00076"/>
    </source>
</evidence>
<comment type="caution">
    <text evidence="8">The sequence shown here is derived from an EMBL/GenBank/DDBJ whole genome shotgun (WGS) entry which is preliminary data.</text>
</comment>
<dbReference type="Proteomes" id="UP001044222">
    <property type="component" value="Unassembled WGS sequence"/>
</dbReference>
<keyword evidence="1 5" id="KW-0245">EGF-like domain</keyword>
<comment type="caution">
    <text evidence="5">Lacks conserved residue(s) required for the propagation of feature annotation.</text>
</comment>
<dbReference type="SUPFAM" id="SSF57196">
    <property type="entry name" value="EGF/Laminin"/>
    <property type="match status" value="1"/>
</dbReference>
<dbReference type="InterPro" id="IPR000152">
    <property type="entry name" value="EGF-type_Asp/Asn_hydroxyl_site"/>
</dbReference>
<evidence type="ECO:0000256" key="6">
    <source>
        <dbReference type="SAM" id="MobiDB-lite"/>
    </source>
</evidence>
<evidence type="ECO:0000256" key="1">
    <source>
        <dbReference type="ARBA" id="ARBA00022536"/>
    </source>
</evidence>
<keyword evidence="9" id="KW-1185">Reference proteome</keyword>
<dbReference type="FunFam" id="2.10.25.10:FF:000038">
    <property type="entry name" value="Fibrillin 2"/>
    <property type="match status" value="1"/>
</dbReference>
<feature type="compositionally biased region" description="Low complexity" evidence="6">
    <location>
        <begin position="51"/>
        <end position="66"/>
    </location>
</feature>
<feature type="compositionally biased region" description="Acidic residues" evidence="6">
    <location>
        <begin position="16"/>
        <end position="25"/>
    </location>
</feature>
<dbReference type="Pfam" id="PF07645">
    <property type="entry name" value="EGF_CA"/>
    <property type="match status" value="1"/>
</dbReference>
<dbReference type="GO" id="GO:0030855">
    <property type="term" value="P:epithelial cell differentiation"/>
    <property type="evidence" value="ECO:0007669"/>
    <property type="project" value="UniProtKB-ARBA"/>
</dbReference>
<dbReference type="AlphaFoldDB" id="A0A9D3MXI7"/>
<dbReference type="SMART" id="SM00179">
    <property type="entry name" value="EGF_CA"/>
    <property type="match status" value="1"/>
</dbReference>
<keyword evidence="2" id="KW-0732">Signal</keyword>
<evidence type="ECO:0000259" key="7">
    <source>
        <dbReference type="PROSITE" id="PS50026"/>
    </source>
</evidence>
<dbReference type="InterPro" id="IPR001881">
    <property type="entry name" value="EGF-like_Ca-bd_dom"/>
</dbReference>
<dbReference type="InterPro" id="IPR049883">
    <property type="entry name" value="NOTCH1_EGF-like"/>
</dbReference>
<dbReference type="Gene3D" id="2.10.25.10">
    <property type="entry name" value="Laminin"/>
    <property type="match status" value="1"/>
</dbReference>
<dbReference type="PROSITE" id="PS50026">
    <property type="entry name" value="EGF_3"/>
    <property type="match status" value="1"/>
</dbReference>
<dbReference type="SMART" id="SM00181">
    <property type="entry name" value="EGF"/>
    <property type="match status" value="1"/>
</dbReference>
<keyword evidence="4" id="KW-1015">Disulfide bond</keyword>
<proteinExistence type="predicted"/>
<evidence type="ECO:0000256" key="3">
    <source>
        <dbReference type="ARBA" id="ARBA00022737"/>
    </source>
</evidence>
<gene>
    <name evidence="8" type="ORF">ANANG_G00051190</name>
</gene>
<accession>A0A9D3MXI7</accession>
<feature type="compositionally biased region" description="Acidic residues" evidence="6">
    <location>
        <begin position="67"/>
        <end position="76"/>
    </location>
</feature>
<feature type="region of interest" description="Disordered" evidence="6">
    <location>
        <begin position="309"/>
        <end position="338"/>
    </location>
</feature>
<keyword evidence="3" id="KW-0677">Repeat</keyword>
<dbReference type="InterPro" id="IPR018097">
    <property type="entry name" value="EGF_Ca-bd_CS"/>
</dbReference>
<sequence length="338" mass="36387">MEETVFTGEPSRDALADAEGEEDLGSVDPPDQGPAKKHPAPADVTPPPPRVTDSPTEISSSAPSSEFWEEEPDYDASETGSRSTRKLREDWDEDTGPGRPAVTDDSDPPSGTVERQGTEISRRGGSVKPSGTPPAPEDSLRESADSARNLRNTSTLASLPGDNLFEVSVEVRLALEGNENWDHLVRLVMSSVQTMIQDELRAHVVPKSISSIRIKRLSGGVLYIFWLQFGDGLESLQVHRFLLMALPRLQTRAVNTRGRKDPASITLVSSEDVNECGTQVVLCDVNAECINRFGSYACRCRPGFEDRSRLGSGGTACVAPAGTGPSQSQPPPPPPPGF</sequence>
<organism evidence="8 9">
    <name type="scientific">Anguilla anguilla</name>
    <name type="common">European freshwater eel</name>
    <name type="synonym">Muraena anguilla</name>
    <dbReference type="NCBI Taxonomy" id="7936"/>
    <lineage>
        <taxon>Eukaryota</taxon>
        <taxon>Metazoa</taxon>
        <taxon>Chordata</taxon>
        <taxon>Craniata</taxon>
        <taxon>Vertebrata</taxon>
        <taxon>Euteleostomi</taxon>
        <taxon>Actinopterygii</taxon>
        <taxon>Neopterygii</taxon>
        <taxon>Teleostei</taxon>
        <taxon>Anguilliformes</taxon>
        <taxon>Anguillidae</taxon>
        <taxon>Anguilla</taxon>
    </lineage>
</organism>